<dbReference type="SUPFAM" id="SSF81383">
    <property type="entry name" value="F-box domain"/>
    <property type="match status" value="1"/>
</dbReference>
<keyword evidence="3" id="KW-1185">Reference proteome</keyword>
<organism evidence="2 3">
    <name type="scientific">Jaapia argillacea MUCL 33604</name>
    <dbReference type="NCBI Taxonomy" id="933084"/>
    <lineage>
        <taxon>Eukaryota</taxon>
        <taxon>Fungi</taxon>
        <taxon>Dikarya</taxon>
        <taxon>Basidiomycota</taxon>
        <taxon>Agaricomycotina</taxon>
        <taxon>Agaricomycetes</taxon>
        <taxon>Agaricomycetidae</taxon>
        <taxon>Jaapiales</taxon>
        <taxon>Jaapiaceae</taxon>
        <taxon>Jaapia</taxon>
    </lineage>
</organism>
<dbReference type="EMBL" id="KL197749">
    <property type="protein sequence ID" value="KDQ51401.1"/>
    <property type="molecule type" value="Genomic_DNA"/>
</dbReference>
<name>A0A067PLQ9_9AGAM</name>
<sequence>IDSDITAHLESIRQLCTTRNSLMPISCLPPEVLANIFVQYAAQINLRSPSISLGCSTDWWIAVTYVCRHWREVALATPRLWSSLSFQRPKWVPEMIIRSRMAPL</sequence>
<dbReference type="InParanoid" id="A0A067PLQ9"/>
<dbReference type="STRING" id="933084.A0A067PLQ9"/>
<dbReference type="Proteomes" id="UP000027265">
    <property type="component" value="Unassembled WGS sequence"/>
</dbReference>
<feature type="domain" description="F-box" evidence="1">
    <location>
        <begin position="25"/>
        <end position="86"/>
    </location>
</feature>
<dbReference type="AlphaFoldDB" id="A0A067PLQ9"/>
<evidence type="ECO:0000313" key="2">
    <source>
        <dbReference type="EMBL" id="KDQ51401.1"/>
    </source>
</evidence>
<accession>A0A067PLQ9</accession>
<gene>
    <name evidence="2" type="ORF">JAAARDRAFT_84031</name>
</gene>
<dbReference type="InterPro" id="IPR036047">
    <property type="entry name" value="F-box-like_dom_sf"/>
</dbReference>
<feature type="non-terminal residue" evidence="2">
    <location>
        <position position="1"/>
    </location>
</feature>
<dbReference type="Pfam" id="PF12937">
    <property type="entry name" value="F-box-like"/>
    <property type="match status" value="1"/>
</dbReference>
<proteinExistence type="predicted"/>
<dbReference type="InterPro" id="IPR001810">
    <property type="entry name" value="F-box_dom"/>
</dbReference>
<dbReference type="OrthoDB" id="2884925at2759"/>
<evidence type="ECO:0000313" key="3">
    <source>
        <dbReference type="Proteomes" id="UP000027265"/>
    </source>
</evidence>
<reference evidence="3" key="1">
    <citation type="journal article" date="2014" name="Proc. Natl. Acad. Sci. U.S.A.">
        <title>Extensive sampling of basidiomycete genomes demonstrates inadequacy of the white-rot/brown-rot paradigm for wood decay fungi.</title>
        <authorList>
            <person name="Riley R."/>
            <person name="Salamov A.A."/>
            <person name="Brown D.W."/>
            <person name="Nagy L.G."/>
            <person name="Floudas D."/>
            <person name="Held B.W."/>
            <person name="Levasseur A."/>
            <person name="Lombard V."/>
            <person name="Morin E."/>
            <person name="Otillar R."/>
            <person name="Lindquist E.A."/>
            <person name="Sun H."/>
            <person name="LaButti K.M."/>
            <person name="Schmutz J."/>
            <person name="Jabbour D."/>
            <person name="Luo H."/>
            <person name="Baker S.E."/>
            <person name="Pisabarro A.G."/>
            <person name="Walton J.D."/>
            <person name="Blanchette R.A."/>
            <person name="Henrissat B."/>
            <person name="Martin F."/>
            <person name="Cullen D."/>
            <person name="Hibbett D.S."/>
            <person name="Grigoriev I.V."/>
        </authorList>
    </citation>
    <scope>NUCLEOTIDE SEQUENCE [LARGE SCALE GENOMIC DNA]</scope>
    <source>
        <strain evidence="3">MUCL 33604</strain>
    </source>
</reference>
<dbReference type="Gene3D" id="1.20.1280.50">
    <property type="match status" value="1"/>
</dbReference>
<dbReference type="HOGENOM" id="CLU_149062_0_0_1"/>
<feature type="non-terminal residue" evidence="2">
    <location>
        <position position="104"/>
    </location>
</feature>
<protein>
    <recommendedName>
        <fullName evidence="1">F-box domain-containing protein</fullName>
    </recommendedName>
</protein>
<evidence type="ECO:0000259" key="1">
    <source>
        <dbReference type="Pfam" id="PF12937"/>
    </source>
</evidence>